<dbReference type="AlphaFoldDB" id="A0A0C6G186"/>
<proteinExistence type="predicted"/>
<accession>A0A0C6G186</accession>
<dbReference type="RefSeq" id="WP_060850635.1">
    <property type="nucleotide sequence ID" value="NZ_AP014705.1"/>
</dbReference>
<feature type="signal peptide" evidence="1">
    <location>
        <begin position="1"/>
        <end position="24"/>
    </location>
</feature>
<dbReference type="InterPro" id="IPR006311">
    <property type="entry name" value="TAT_signal"/>
</dbReference>
<dbReference type="Proteomes" id="UP000061432">
    <property type="component" value="Plasmid pMaq22A_1p"/>
</dbReference>
<dbReference type="PROSITE" id="PS51318">
    <property type="entry name" value="TAT"/>
    <property type="match status" value="1"/>
</dbReference>
<reference evidence="2 3" key="1">
    <citation type="journal article" date="2015" name="Genome Announc.">
        <title>Complete Genome Sequence of Methylobacterium aquaticum Strain 22A, Isolated from Racomitrium japonicum Moss.</title>
        <authorList>
            <person name="Tani A."/>
            <person name="Ogura Y."/>
            <person name="Hayashi T."/>
            <person name="Kimbara K."/>
        </authorList>
    </citation>
    <scope>NUCLEOTIDE SEQUENCE [LARGE SCALE GENOMIC DNA]</scope>
    <source>
        <strain evidence="2 3">MA-22A</strain>
        <plasmid evidence="3">Plasmid pMaq22A_1p DNA</plasmid>
    </source>
</reference>
<gene>
    <name evidence="2" type="ORF">Maq22A_1p37105</name>
</gene>
<reference evidence="3" key="2">
    <citation type="submission" date="2015-01" db="EMBL/GenBank/DDBJ databases">
        <title>Complete genome sequence of Methylobacterium aquaticum strain 22A.</title>
        <authorList>
            <person name="Tani A."/>
            <person name="Ogura Y."/>
            <person name="Hayashi T."/>
        </authorList>
    </citation>
    <scope>NUCLEOTIDE SEQUENCE [LARGE SCALE GENOMIC DNA]</scope>
    <source>
        <strain evidence="3">MA-22A</strain>
        <plasmid evidence="3">Plasmid pMaq22A_1p DNA</plasmid>
    </source>
</reference>
<evidence type="ECO:0000313" key="3">
    <source>
        <dbReference type="Proteomes" id="UP000061432"/>
    </source>
</evidence>
<dbReference type="PATRIC" id="fig|270351.10.peg.6696"/>
<dbReference type="KEGG" id="maqu:Maq22A_1p37105"/>
<organism evidence="2 3">
    <name type="scientific">Methylobacterium aquaticum</name>
    <dbReference type="NCBI Taxonomy" id="270351"/>
    <lineage>
        <taxon>Bacteria</taxon>
        <taxon>Pseudomonadati</taxon>
        <taxon>Pseudomonadota</taxon>
        <taxon>Alphaproteobacteria</taxon>
        <taxon>Hyphomicrobiales</taxon>
        <taxon>Methylobacteriaceae</taxon>
        <taxon>Methylobacterium</taxon>
    </lineage>
</organism>
<feature type="chain" id="PRO_5002189666" evidence="1">
    <location>
        <begin position="25"/>
        <end position="155"/>
    </location>
</feature>
<dbReference type="EMBL" id="AP014705">
    <property type="protein sequence ID" value="BAQ49610.1"/>
    <property type="molecule type" value="Genomic_DNA"/>
</dbReference>
<dbReference type="OrthoDB" id="7724906at2"/>
<evidence type="ECO:0000256" key="1">
    <source>
        <dbReference type="SAM" id="SignalP"/>
    </source>
</evidence>
<protein>
    <submittedName>
        <fullName evidence="2">Uncharacterized protein</fullName>
    </submittedName>
</protein>
<keyword evidence="2" id="KW-0614">Plasmid</keyword>
<evidence type="ECO:0000313" key="2">
    <source>
        <dbReference type="EMBL" id="BAQ49610.1"/>
    </source>
</evidence>
<keyword evidence="1" id="KW-0732">Signal</keyword>
<geneLocation type="plasmid" evidence="3">
    <name>pMaq22A_1p DNA</name>
</geneLocation>
<name>A0A0C6G186_9HYPH</name>
<sequence length="155" mass="16221">MHRSSRRGGLVALTLATGVCGASAQGQGPAAGAVDAWFWSAARPLCVSADGTDTRCTARNGPRYTVGYAPDGAAAIAFVRFQADPTGNAENLEVATFRAMGGRWVFVRKVGNILGQGPGRIGFEGGRAVFTMEVLRENDARCCPTGTRRHAVPVP</sequence>